<proteinExistence type="predicted"/>
<sequence length="90" mass="10480">MPLLYVEIFIRDCPEQKAYVRAIKRRFGKAVIHQGFINYERTSAVGVFVRLRAQAPSARQLRQTLKELCPLPCSIAISTERPRYWDLTLD</sequence>
<dbReference type="AlphaFoldDB" id="A0A1G1WDV1"/>
<reference evidence="1 2" key="1">
    <citation type="journal article" date="2016" name="Nat. Commun.">
        <title>Thousands of microbial genomes shed light on interconnected biogeochemical processes in an aquifer system.</title>
        <authorList>
            <person name="Anantharaman K."/>
            <person name="Brown C.T."/>
            <person name="Hug L.A."/>
            <person name="Sharon I."/>
            <person name="Castelle C.J."/>
            <person name="Probst A.J."/>
            <person name="Thomas B.C."/>
            <person name="Singh A."/>
            <person name="Wilkins M.J."/>
            <person name="Karaoz U."/>
            <person name="Brodie E.L."/>
            <person name="Williams K.H."/>
            <person name="Hubbard S.S."/>
            <person name="Banfield J.F."/>
        </authorList>
    </citation>
    <scope>NUCLEOTIDE SEQUENCE [LARGE SCALE GENOMIC DNA]</scope>
</reference>
<accession>A0A1G1WDV1</accession>
<protein>
    <submittedName>
        <fullName evidence="1">Uncharacterized protein</fullName>
    </submittedName>
</protein>
<organism evidence="1 2">
    <name type="scientific">Candidatus Woykebacteria bacterium RBG_16_39_9b</name>
    <dbReference type="NCBI Taxonomy" id="1802595"/>
    <lineage>
        <taxon>Bacteria</taxon>
        <taxon>Candidatus Woykeibacteriota</taxon>
    </lineage>
</organism>
<comment type="caution">
    <text evidence="1">The sequence shown here is derived from an EMBL/GenBank/DDBJ whole genome shotgun (WGS) entry which is preliminary data.</text>
</comment>
<dbReference type="Proteomes" id="UP000178162">
    <property type="component" value="Unassembled WGS sequence"/>
</dbReference>
<evidence type="ECO:0000313" key="1">
    <source>
        <dbReference type="EMBL" id="OGY25858.1"/>
    </source>
</evidence>
<name>A0A1G1WDV1_9BACT</name>
<dbReference type="EMBL" id="MHCR01000006">
    <property type="protein sequence ID" value="OGY25858.1"/>
    <property type="molecule type" value="Genomic_DNA"/>
</dbReference>
<evidence type="ECO:0000313" key="2">
    <source>
        <dbReference type="Proteomes" id="UP000178162"/>
    </source>
</evidence>
<gene>
    <name evidence="1" type="ORF">A2134_01700</name>
</gene>